<evidence type="ECO:0000256" key="11">
    <source>
        <dbReference type="ARBA" id="ARBA00022777"/>
    </source>
</evidence>
<evidence type="ECO:0000256" key="16">
    <source>
        <dbReference type="PROSITE-ProRule" id="PRU00110"/>
    </source>
</evidence>
<keyword evidence="9" id="KW-0732">Signal</keyword>
<dbReference type="SUPFAM" id="SSF47384">
    <property type="entry name" value="Homodimeric domain of signal transducing histidine kinase"/>
    <property type="match status" value="1"/>
</dbReference>
<dbReference type="GO" id="GO:0009927">
    <property type="term" value="F:histidine phosphotransfer kinase activity"/>
    <property type="evidence" value="ECO:0007669"/>
    <property type="project" value="TreeGrafter"/>
</dbReference>
<feature type="domain" description="PAC" evidence="22">
    <location>
        <begin position="640"/>
        <end position="694"/>
    </location>
</feature>
<dbReference type="PRINTS" id="PR00344">
    <property type="entry name" value="BCTRLSENSOR"/>
</dbReference>
<dbReference type="PROSITE" id="PS50110">
    <property type="entry name" value="RESPONSE_REGULATORY"/>
    <property type="match status" value="1"/>
</dbReference>
<keyword evidence="5" id="KW-0997">Cell inner membrane</keyword>
<comment type="subcellular location">
    <subcellularLocation>
        <location evidence="2">Cell inner membrane</location>
        <topology evidence="2">Multi-pass membrane protein</topology>
    </subcellularLocation>
</comment>
<dbReference type="SUPFAM" id="SSF55874">
    <property type="entry name" value="ATPase domain of HSP90 chaperone/DNA topoisomerase II/histidine kinase"/>
    <property type="match status" value="1"/>
</dbReference>
<dbReference type="GO" id="GO:0000155">
    <property type="term" value="F:phosphorelay sensor kinase activity"/>
    <property type="evidence" value="ECO:0007669"/>
    <property type="project" value="InterPro"/>
</dbReference>
<evidence type="ECO:0000256" key="17">
    <source>
        <dbReference type="PROSITE-ProRule" id="PRU00169"/>
    </source>
</evidence>
<evidence type="ECO:0000256" key="15">
    <source>
        <dbReference type="ARBA" id="ARBA00023136"/>
    </source>
</evidence>
<feature type="transmembrane region" description="Helical" evidence="19">
    <location>
        <begin position="523"/>
        <end position="545"/>
    </location>
</feature>
<dbReference type="Gene3D" id="1.10.287.130">
    <property type="match status" value="1"/>
</dbReference>
<evidence type="ECO:0000256" key="9">
    <source>
        <dbReference type="ARBA" id="ARBA00022729"/>
    </source>
</evidence>
<dbReference type="Gene3D" id="3.40.50.2300">
    <property type="match status" value="1"/>
</dbReference>
<dbReference type="CDD" id="cd17546">
    <property type="entry name" value="REC_hyHK_CKI1_RcsC-like"/>
    <property type="match status" value="1"/>
</dbReference>
<dbReference type="CDD" id="cd13707">
    <property type="entry name" value="PBP2_BvgS_D2"/>
    <property type="match status" value="1"/>
</dbReference>
<dbReference type="PROSITE" id="PS50113">
    <property type="entry name" value="PAC"/>
    <property type="match status" value="1"/>
</dbReference>
<feature type="domain" description="Response regulatory" evidence="21">
    <location>
        <begin position="953"/>
        <end position="1072"/>
    </location>
</feature>
<evidence type="ECO:0000259" key="21">
    <source>
        <dbReference type="PROSITE" id="PS50110"/>
    </source>
</evidence>
<feature type="domain" description="HPt" evidence="23">
    <location>
        <begin position="1091"/>
        <end position="1186"/>
    </location>
</feature>
<evidence type="ECO:0000256" key="13">
    <source>
        <dbReference type="ARBA" id="ARBA00022989"/>
    </source>
</evidence>
<dbReference type="InterPro" id="IPR001789">
    <property type="entry name" value="Sig_transdc_resp-reg_receiver"/>
</dbReference>
<dbReference type="Gene3D" id="3.40.190.10">
    <property type="entry name" value="Periplasmic binding protein-like II"/>
    <property type="match status" value="4"/>
</dbReference>
<dbReference type="InterPro" id="IPR013656">
    <property type="entry name" value="PAS_4"/>
</dbReference>
<dbReference type="PROSITE" id="PS50894">
    <property type="entry name" value="HPT"/>
    <property type="match status" value="1"/>
</dbReference>
<dbReference type="SUPFAM" id="SSF52172">
    <property type="entry name" value="CheY-like"/>
    <property type="match status" value="1"/>
</dbReference>
<dbReference type="InterPro" id="IPR000014">
    <property type="entry name" value="PAS"/>
</dbReference>
<organism evidence="25">
    <name type="scientific">Erwinia billingiae (strain Eb661)</name>
    <dbReference type="NCBI Taxonomy" id="634500"/>
    <lineage>
        <taxon>Bacteria</taxon>
        <taxon>Pseudomonadati</taxon>
        <taxon>Pseudomonadota</taxon>
        <taxon>Gammaproteobacteria</taxon>
        <taxon>Enterobacterales</taxon>
        <taxon>Erwiniaceae</taxon>
        <taxon>Erwinia</taxon>
    </lineage>
</organism>
<keyword evidence="12" id="KW-0067">ATP-binding</keyword>
<accession>D8MR77</accession>
<evidence type="ECO:0000256" key="18">
    <source>
        <dbReference type="SAM" id="Coils"/>
    </source>
</evidence>
<dbReference type="Gene3D" id="3.30.450.20">
    <property type="entry name" value="PAS domain"/>
    <property type="match status" value="1"/>
</dbReference>
<dbReference type="InterPro" id="IPR003661">
    <property type="entry name" value="HisK_dim/P_dom"/>
</dbReference>
<dbReference type="CDD" id="cd00082">
    <property type="entry name" value="HisKA"/>
    <property type="match status" value="1"/>
</dbReference>
<dbReference type="InterPro" id="IPR003594">
    <property type="entry name" value="HATPase_dom"/>
</dbReference>
<dbReference type="InterPro" id="IPR036890">
    <property type="entry name" value="HATPase_C_sf"/>
</dbReference>
<protein>
    <recommendedName>
        <fullName evidence="3">histidine kinase</fullName>
        <ecNumber evidence="3">2.7.13.3</ecNumber>
    </recommendedName>
</protein>
<dbReference type="Pfam" id="PF00497">
    <property type="entry name" value="SBP_bac_3"/>
    <property type="match status" value="2"/>
</dbReference>
<dbReference type="EMBL" id="FP236843">
    <property type="protein sequence ID" value="CAX59334.1"/>
    <property type="molecule type" value="Genomic_DNA"/>
</dbReference>
<comment type="catalytic activity">
    <reaction evidence="1">
        <text>ATP + protein L-histidine = ADP + protein N-phospho-L-histidine.</text>
        <dbReference type="EC" id="2.7.13.3"/>
    </reaction>
</comment>
<dbReference type="InterPro" id="IPR008207">
    <property type="entry name" value="Sig_transdc_His_kin_Hpt_dom"/>
</dbReference>
<evidence type="ECO:0000256" key="5">
    <source>
        <dbReference type="ARBA" id="ARBA00022519"/>
    </source>
</evidence>
<dbReference type="Pfam" id="PF01627">
    <property type="entry name" value="Hpt"/>
    <property type="match status" value="1"/>
</dbReference>
<dbReference type="Pfam" id="PF02518">
    <property type="entry name" value="HATPase_c"/>
    <property type="match status" value="1"/>
</dbReference>
<keyword evidence="25" id="KW-1185">Reference proteome</keyword>
<feature type="modified residue" description="4-aspartylphosphate" evidence="17">
    <location>
        <position position="1002"/>
    </location>
</feature>
<dbReference type="InterPro" id="IPR011006">
    <property type="entry name" value="CheY-like_superfamily"/>
</dbReference>
<dbReference type="InterPro" id="IPR001638">
    <property type="entry name" value="Solute-binding_3/MltF_N"/>
</dbReference>
<evidence type="ECO:0000313" key="24">
    <source>
        <dbReference type="EMBL" id="CAX59334.1"/>
    </source>
</evidence>
<sequence length="1192" mass="132810">MALTLLLLIPAHAAEYHLLMRAFTPSLQRLDVTPEQRAYLQQKKQLVVGILNEDAPPFGMINNRHEFEGLSADYIGRIGWQLNLPVVIRSYPTITAQWQALAQGEIDLIPSVPQFRKDSDFQLSRPYASEKPVLGVNTDDKQPLPEDLNEITVAMAKDYLPLAMVKDAYPAAHFRLYDNYQDALSAVAFGQAQAYLGNSYSLSRNFLNNVKLERFSNLPERDVGFAFSLNNPMLITLANRAIAALPQEDVEQLHRLWQPDLIGITQTAAPLVFSEEEKHWMKSHPVVNVLLYSEDNAAPISFVDSSGALHGMVGDLFSAIALKTGLDFHFETVDSTRELVEGVMSAKADMLASLTPSEKRNQQLLFTRPYMRSAFALAVRKKDNSIHSLPDLRGKRLALVRDTGIEGMVRSRYPEIQLVMVENEAQLLSSVANGKADASASILMMADYHIKTQYANRLKIVATVGDNPAWISFGVGRTDPQLRSLLDKVLLSIPPSEMESLANRWRPSDFVVVDNFWSRYREVLIASGIFTLLIIALITGWALYLRQQIKRKAELRRQLNNQLSQLREVVNSMPFPVSLRDNSARLIYCNQRYLEETGIDYDASLGTTMEQSPGLRTPEQASFYHQQMLEVIATDRSIVEDRRYDLYDNPDSSIGLTVYQWIQPWHDSDGKVMGVIGGWMDITEREALFAELRDAKERAEDSNRAKSVFLSTMSHEIRTPMNAIIGMLDMALKKGRQKEIDLQALEVAYESADSLVGLIGDILDISRIEGGHLEFNPETVNLGKLIDNMLKVYQGLAIDKNITLSKHYPDEPIVDVLADPLRIKQVLANLLSNAIKFTDQGGVTLTLSQTRVPGSSSVQYCIEVQDSGIGIAAASQAALFQPFSQAENRRAGTGLGLYISRTICENMQGSLTLSSEKGVGTRVRAMLALQQVVQEQQTPQAEDGPEDGLPTLNVLVVDDNAANRILLAKQLAWLGQHAHLASDGYEALKLWQNNHFDVIITDCNMPGINGYQLTQIIRESEEEQQREPGWIIGFTANAMQEITERCLEAGMNSCLFKPCSINSLSAALSSISISVSPPAPDSQEMRNDEVDRQIEATMRSLMITTLREDLNRLATLKVAEHPVEVADLAHRIAGSVRIAGRNDLAEACIRLELNCREQDEKADVLTEQCSTLIAVLTRYLTQLEAGSALNGR</sequence>
<dbReference type="SMART" id="SM00388">
    <property type="entry name" value="HisKA"/>
    <property type="match status" value="1"/>
</dbReference>
<keyword evidence="15 19" id="KW-0472">Membrane</keyword>
<dbReference type="SUPFAM" id="SSF53850">
    <property type="entry name" value="Periplasmic binding protein-like II"/>
    <property type="match status" value="2"/>
</dbReference>
<keyword evidence="7" id="KW-0808">Transferase</keyword>
<evidence type="ECO:0000256" key="2">
    <source>
        <dbReference type="ARBA" id="ARBA00004429"/>
    </source>
</evidence>
<dbReference type="SMART" id="SM00387">
    <property type="entry name" value="HATPase_c"/>
    <property type="match status" value="1"/>
</dbReference>
<evidence type="ECO:0000259" key="22">
    <source>
        <dbReference type="PROSITE" id="PS50113"/>
    </source>
</evidence>
<dbReference type="STRING" id="634500.EbC_18030"/>
<dbReference type="Pfam" id="PF00072">
    <property type="entry name" value="Response_reg"/>
    <property type="match status" value="1"/>
</dbReference>
<dbReference type="InterPro" id="IPR035965">
    <property type="entry name" value="PAS-like_dom_sf"/>
</dbReference>
<evidence type="ECO:0000259" key="23">
    <source>
        <dbReference type="PROSITE" id="PS50894"/>
    </source>
</evidence>
<dbReference type="InterPro" id="IPR049871">
    <property type="entry name" value="BvgS-like_periplasmic2"/>
</dbReference>
<evidence type="ECO:0000256" key="10">
    <source>
        <dbReference type="ARBA" id="ARBA00022741"/>
    </source>
</evidence>
<dbReference type="InterPro" id="IPR000700">
    <property type="entry name" value="PAS-assoc_C"/>
</dbReference>
<dbReference type="Gene3D" id="3.30.565.10">
    <property type="entry name" value="Histidine kinase-like ATPase, C-terminal domain"/>
    <property type="match status" value="1"/>
</dbReference>
<dbReference type="EC" id="2.7.13.3" evidence="3"/>
<gene>
    <name evidence="24" type="ordered locus">EbC_18030</name>
</gene>
<dbReference type="PANTHER" id="PTHR43047">
    <property type="entry name" value="TWO-COMPONENT HISTIDINE PROTEIN KINASE"/>
    <property type="match status" value="1"/>
</dbReference>
<feature type="modified residue" description="Phosphohistidine" evidence="16">
    <location>
        <position position="1130"/>
    </location>
</feature>
<dbReference type="GO" id="GO:0005524">
    <property type="term" value="F:ATP binding"/>
    <property type="evidence" value="ECO:0007669"/>
    <property type="project" value="UniProtKB-KW"/>
</dbReference>
<proteinExistence type="predicted"/>
<dbReference type="InterPro" id="IPR036641">
    <property type="entry name" value="HPT_dom_sf"/>
</dbReference>
<dbReference type="InterPro" id="IPR005467">
    <property type="entry name" value="His_kinase_dom"/>
</dbReference>
<dbReference type="eggNOG" id="COG2205">
    <property type="taxonomic scope" value="Bacteria"/>
</dbReference>
<evidence type="ECO:0000256" key="3">
    <source>
        <dbReference type="ARBA" id="ARBA00012438"/>
    </source>
</evidence>
<evidence type="ECO:0000256" key="8">
    <source>
        <dbReference type="ARBA" id="ARBA00022692"/>
    </source>
</evidence>
<keyword evidence="18" id="KW-0175">Coiled coil</keyword>
<dbReference type="HOGENOM" id="CLU_000445_37_3_6"/>
<keyword evidence="14" id="KW-0902">Two-component regulatory system</keyword>
<dbReference type="Pfam" id="PF08448">
    <property type="entry name" value="PAS_4"/>
    <property type="match status" value="1"/>
</dbReference>
<dbReference type="PANTHER" id="PTHR43047:SF72">
    <property type="entry name" value="OSMOSENSING HISTIDINE PROTEIN KINASE SLN1"/>
    <property type="match status" value="1"/>
</dbReference>
<dbReference type="SMART" id="SM00448">
    <property type="entry name" value="REC"/>
    <property type="match status" value="1"/>
</dbReference>
<keyword evidence="11" id="KW-0418">Kinase</keyword>
<evidence type="ECO:0000256" key="4">
    <source>
        <dbReference type="ARBA" id="ARBA00022475"/>
    </source>
</evidence>
<dbReference type="InterPro" id="IPR049870">
    <property type="entry name" value="BvgS-like_periplasmic1"/>
</dbReference>
<dbReference type="CDD" id="cd00130">
    <property type="entry name" value="PAS"/>
    <property type="match status" value="1"/>
</dbReference>
<dbReference type="InterPro" id="IPR036097">
    <property type="entry name" value="HisK_dim/P_sf"/>
</dbReference>
<dbReference type="SUPFAM" id="SSF47226">
    <property type="entry name" value="Histidine-containing phosphotransfer domain, HPT domain"/>
    <property type="match status" value="1"/>
</dbReference>
<evidence type="ECO:0000256" key="12">
    <source>
        <dbReference type="ARBA" id="ARBA00022840"/>
    </source>
</evidence>
<keyword evidence="4" id="KW-1003">Cell membrane</keyword>
<dbReference type="PROSITE" id="PS50109">
    <property type="entry name" value="HIS_KIN"/>
    <property type="match status" value="1"/>
</dbReference>
<dbReference type="KEGG" id="ebi:EbC_18030"/>
<evidence type="ECO:0000259" key="20">
    <source>
        <dbReference type="PROSITE" id="PS50109"/>
    </source>
</evidence>
<dbReference type="Proteomes" id="UP000008793">
    <property type="component" value="Chromosome"/>
</dbReference>
<dbReference type="InterPro" id="IPR004358">
    <property type="entry name" value="Sig_transdc_His_kin-like_C"/>
</dbReference>
<evidence type="ECO:0000256" key="1">
    <source>
        <dbReference type="ARBA" id="ARBA00000085"/>
    </source>
</evidence>
<feature type="domain" description="Histidine kinase" evidence="20">
    <location>
        <begin position="712"/>
        <end position="931"/>
    </location>
</feature>
<evidence type="ECO:0000256" key="19">
    <source>
        <dbReference type="SAM" id="Phobius"/>
    </source>
</evidence>
<feature type="coiled-coil region" evidence="18">
    <location>
        <begin position="545"/>
        <end position="572"/>
    </location>
</feature>
<name>D8MR77_ERWBE</name>
<keyword evidence="8 19" id="KW-0812">Transmembrane</keyword>
<keyword evidence="6 17" id="KW-0597">Phosphoprotein</keyword>
<evidence type="ECO:0000256" key="7">
    <source>
        <dbReference type="ARBA" id="ARBA00022679"/>
    </source>
</evidence>
<dbReference type="AlphaFoldDB" id="D8MR77"/>
<dbReference type="CDD" id="cd16922">
    <property type="entry name" value="HATPase_EvgS-ArcB-TorS-like"/>
    <property type="match status" value="1"/>
</dbReference>
<dbReference type="SMART" id="SM00062">
    <property type="entry name" value="PBPb"/>
    <property type="match status" value="2"/>
</dbReference>
<dbReference type="Pfam" id="PF00512">
    <property type="entry name" value="HisKA"/>
    <property type="match status" value="1"/>
</dbReference>
<dbReference type="CDD" id="cd13705">
    <property type="entry name" value="PBP2_BvgS_D1"/>
    <property type="match status" value="1"/>
</dbReference>
<dbReference type="Gene3D" id="1.20.120.160">
    <property type="entry name" value="HPT domain"/>
    <property type="match status" value="1"/>
</dbReference>
<evidence type="ECO:0000256" key="6">
    <source>
        <dbReference type="ARBA" id="ARBA00022553"/>
    </source>
</evidence>
<keyword evidence="13 19" id="KW-1133">Transmembrane helix</keyword>
<evidence type="ECO:0000256" key="14">
    <source>
        <dbReference type="ARBA" id="ARBA00023012"/>
    </source>
</evidence>
<dbReference type="GO" id="GO:0005886">
    <property type="term" value="C:plasma membrane"/>
    <property type="evidence" value="ECO:0007669"/>
    <property type="project" value="UniProtKB-SubCell"/>
</dbReference>
<reference evidence="24 25" key="1">
    <citation type="journal article" date="2010" name="BMC Genomics">
        <title>Genome comparison of the epiphytic bacteria Erwinia billingiae and E. tasmaniensis with the pear pathogen E. pyrifoliae.</title>
        <authorList>
            <person name="Kube M."/>
            <person name="Migdoll A.M."/>
            <person name="Gehring I."/>
            <person name="Heitmann K."/>
            <person name="Mayer Y."/>
            <person name="Kuhl H."/>
            <person name="Knaust F."/>
            <person name="Geider K."/>
            <person name="Reinhardt R."/>
        </authorList>
    </citation>
    <scope>NUCLEOTIDE SEQUENCE [LARGE SCALE GENOMIC DNA]</scope>
    <source>
        <strain evidence="24 25">Eb661</strain>
    </source>
</reference>
<keyword evidence="10" id="KW-0547">Nucleotide-binding</keyword>
<evidence type="ECO:0000313" key="25">
    <source>
        <dbReference type="Proteomes" id="UP000008793"/>
    </source>
</evidence>
<dbReference type="SUPFAM" id="SSF55785">
    <property type="entry name" value="PYP-like sensor domain (PAS domain)"/>
    <property type="match status" value="1"/>
</dbReference>